<keyword evidence="3" id="KW-1185">Reference proteome</keyword>
<sequence>MKIVALLPLTLLAACSDAGEPAKQPAEAPKAVAGRGLTGLYEAAATGAAKSQMCVIERDGEAQFGFVIWGANAHSCSGTGTATQSDAGLKLAMAGDSECTIDASFADGVVTFPAAIPDGCAYYCGARAKMNGTTLTRVGNAEADALKATDLVGDPLCQGM</sequence>
<gene>
    <name evidence="2" type="ORF">SAMN06295910_2003</name>
</gene>
<evidence type="ECO:0000313" key="3">
    <source>
        <dbReference type="Proteomes" id="UP000192934"/>
    </source>
</evidence>
<feature type="signal peptide" evidence="1">
    <location>
        <begin position="1"/>
        <end position="18"/>
    </location>
</feature>
<protein>
    <submittedName>
        <fullName evidence="2">Uncharacterized protein</fullName>
    </submittedName>
</protein>
<dbReference type="Proteomes" id="UP000192934">
    <property type="component" value="Chromosome I"/>
</dbReference>
<dbReference type="STRING" id="941907.SAMN06295910_2003"/>
<organism evidence="2 3">
    <name type="scientific">Allosphingosinicella indica</name>
    <dbReference type="NCBI Taxonomy" id="941907"/>
    <lineage>
        <taxon>Bacteria</taxon>
        <taxon>Pseudomonadati</taxon>
        <taxon>Pseudomonadota</taxon>
        <taxon>Alphaproteobacteria</taxon>
        <taxon>Sphingomonadales</taxon>
        <taxon>Sphingomonadaceae</taxon>
        <taxon>Allosphingosinicella</taxon>
    </lineage>
</organism>
<reference evidence="3" key="1">
    <citation type="submission" date="2017-04" db="EMBL/GenBank/DDBJ databases">
        <authorList>
            <person name="Varghese N."/>
            <person name="Submissions S."/>
        </authorList>
    </citation>
    <scope>NUCLEOTIDE SEQUENCE [LARGE SCALE GENOMIC DNA]</scope>
    <source>
        <strain evidence="3">Dd16</strain>
    </source>
</reference>
<accession>A0A1X7GN46</accession>
<feature type="chain" id="PRO_5012236894" evidence="1">
    <location>
        <begin position="19"/>
        <end position="160"/>
    </location>
</feature>
<proteinExistence type="predicted"/>
<name>A0A1X7GN46_9SPHN</name>
<dbReference type="PROSITE" id="PS51257">
    <property type="entry name" value="PROKAR_LIPOPROTEIN"/>
    <property type="match status" value="1"/>
</dbReference>
<evidence type="ECO:0000256" key="1">
    <source>
        <dbReference type="SAM" id="SignalP"/>
    </source>
</evidence>
<dbReference type="RefSeq" id="WP_085218641.1">
    <property type="nucleotide sequence ID" value="NZ_LT840185.1"/>
</dbReference>
<dbReference type="AlphaFoldDB" id="A0A1X7GN46"/>
<keyword evidence="1" id="KW-0732">Signal</keyword>
<dbReference type="EMBL" id="LT840185">
    <property type="protein sequence ID" value="SMF72078.1"/>
    <property type="molecule type" value="Genomic_DNA"/>
</dbReference>
<evidence type="ECO:0000313" key="2">
    <source>
        <dbReference type="EMBL" id="SMF72078.1"/>
    </source>
</evidence>
<dbReference type="OrthoDB" id="7448000at2"/>